<accession>A0A9P1E703</accession>
<gene>
    <name evidence="1" type="ORF">CEURO_LOCUS8814</name>
</gene>
<dbReference type="OrthoDB" id="1938246at2759"/>
<dbReference type="Proteomes" id="UP001152484">
    <property type="component" value="Unassembled WGS sequence"/>
</dbReference>
<reference evidence="1" key="1">
    <citation type="submission" date="2022-07" db="EMBL/GenBank/DDBJ databases">
        <authorList>
            <person name="Macas J."/>
            <person name="Novak P."/>
            <person name="Neumann P."/>
        </authorList>
    </citation>
    <scope>NUCLEOTIDE SEQUENCE</scope>
</reference>
<dbReference type="AlphaFoldDB" id="A0A9P1E703"/>
<sequence>MMGRNSHKKVGYGQTISMRKERWVLGMSDGMTHTPSPTGIYDMNVAALLTKNGDSWNVAKITTLFSEEERKNILVIPLSKRRIDDGICWNADPWGIYTTKSEYRASRGEI</sequence>
<proteinExistence type="predicted"/>
<evidence type="ECO:0000313" key="2">
    <source>
        <dbReference type="Proteomes" id="UP001152484"/>
    </source>
</evidence>
<name>A0A9P1E703_CUSEU</name>
<evidence type="ECO:0000313" key="1">
    <source>
        <dbReference type="EMBL" id="CAH9083954.1"/>
    </source>
</evidence>
<comment type="caution">
    <text evidence="1">The sequence shown here is derived from an EMBL/GenBank/DDBJ whole genome shotgun (WGS) entry which is preliminary data.</text>
</comment>
<protein>
    <submittedName>
        <fullName evidence="1">Uncharacterized protein</fullName>
    </submittedName>
</protein>
<keyword evidence="2" id="KW-1185">Reference proteome</keyword>
<organism evidence="1 2">
    <name type="scientific">Cuscuta europaea</name>
    <name type="common">European dodder</name>
    <dbReference type="NCBI Taxonomy" id="41803"/>
    <lineage>
        <taxon>Eukaryota</taxon>
        <taxon>Viridiplantae</taxon>
        <taxon>Streptophyta</taxon>
        <taxon>Embryophyta</taxon>
        <taxon>Tracheophyta</taxon>
        <taxon>Spermatophyta</taxon>
        <taxon>Magnoliopsida</taxon>
        <taxon>eudicotyledons</taxon>
        <taxon>Gunneridae</taxon>
        <taxon>Pentapetalae</taxon>
        <taxon>asterids</taxon>
        <taxon>lamiids</taxon>
        <taxon>Solanales</taxon>
        <taxon>Convolvulaceae</taxon>
        <taxon>Cuscuteae</taxon>
        <taxon>Cuscuta</taxon>
        <taxon>Cuscuta subgen. Cuscuta</taxon>
    </lineage>
</organism>
<dbReference type="EMBL" id="CAMAPE010000017">
    <property type="protein sequence ID" value="CAH9083954.1"/>
    <property type="molecule type" value="Genomic_DNA"/>
</dbReference>